<evidence type="ECO:0000256" key="1">
    <source>
        <dbReference type="ARBA" id="ARBA00022576"/>
    </source>
</evidence>
<dbReference type="Gene3D" id="4.10.1250.10">
    <property type="entry name" value="Aminomethyltransferase fragment"/>
    <property type="match status" value="1"/>
</dbReference>
<proteinExistence type="predicted"/>
<dbReference type="EMBL" id="BARW01000955">
    <property type="protein sequence ID" value="GAI71268.1"/>
    <property type="molecule type" value="Genomic_DNA"/>
</dbReference>
<dbReference type="FunFam" id="2.40.30.110:FF:000003">
    <property type="entry name" value="Aminomethyltransferase"/>
    <property type="match status" value="1"/>
</dbReference>
<dbReference type="InterPro" id="IPR027266">
    <property type="entry name" value="TrmE/GcvT-like"/>
</dbReference>
<dbReference type="InterPro" id="IPR028896">
    <property type="entry name" value="GcvT/YgfZ/DmdA"/>
</dbReference>
<gene>
    <name evidence="5" type="ORF">S12H4_03416</name>
</gene>
<dbReference type="Gene3D" id="2.40.30.110">
    <property type="entry name" value="Aminomethyltransferase beta-barrel domains"/>
    <property type="match status" value="1"/>
</dbReference>
<evidence type="ECO:0000313" key="5">
    <source>
        <dbReference type="EMBL" id="GAI71268.1"/>
    </source>
</evidence>
<reference evidence="5" key="1">
    <citation type="journal article" date="2014" name="Front. Microbiol.">
        <title>High frequency of phylogenetically diverse reductive dehalogenase-homologous genes in deep subseafloor sedimentary metagenomes.</title>
        <authorList>
            <person name="Kawai M."/>
            <person name="Futagami T."/>
            <person name="Toyoda A."/>
            <person name="Takaki Y."/>
            <person name="Nishi S."/>
            <person name="Hori S."/>
            <person name="Arai W."/>
            <person name="Tsubouchi T."/>
            <person name="Morono Y."/>
            <person name="Uchiyama I."/>
            <person name="Ito T."/>
            <person name="Fujiyama A."/>
            <person name="Inagaki F."/>
            <person name="Takami H."/>
        </authorList>
    </citation>
    <scope>NUCLEOTIDE SEQUENCE</scope>
    <source>
        <strain evidence="5">Expedition CK06-06</strain>
    </source>
</reference>
<dbReference type="InterPro" id="IPR013977">
    <property type="entry name" value="GcvT_C"/>
</dbReference>
<comment type="caution">
    <text evidence="5">The sequence shown here is derived from an EMBL/GenBank/DDBJ whole genome shotgun (WGS) entry which is preliminary data.</text>
</comment>
<dbReference type="GO" id="GO:0008483">
    <property type="term" value="F:transaminase activity"/>
    <property type="evidence" value="ECO:0007669"/>
    <property type="project" value="UniProtKB-KW"/>
</dbReference>
<dbReference type="PIRSF" id="PIRSF006487">
    <property type="entry name" value="GcvT"/>
    <property type="match status" value="1"/>
</dbReference>
<dbReference type="GO" id="GO:0005829">
    <property type="term" value="C:cytosol"/>
    <property type="evidence" value="ECO:0007669"/>
    <property type="project" value="TreeGrafter"/>
</dbReference>
<feature type="domain" description="GCVT N-terminal" evidence="3">
    <location>
        <begin position="47"/>
        <end position="198"/>
    </location>
</feature>
<dbReference type="PANTHER" id="PTHR43757">
    <property type="entry name" value="AMINOMETHYLTRANSFERASE"/>
    <property type="match status" value="1"/>
</dbReference>
<keyword evidence="2" id="KW-0808">Transferase</keyword>
<dbReference type="PANTHER" id="PTHR43757:SF2">
    <property type="entry name" value="AMINOMETHYLTRANSFERASE, MITOCHONDRIAL"/>
    <property type="match status" value="1"/>
</dbReference>
<evidence type="ECO:0008006" key="6">
    <source>
        <dbReference type="Google" id="ProtNLM"/>
    </source>
</evidence>
<feature type="non-terminal residue" evidence="5">
    <location>
        <position position="1"/>
    </location>
</feature>
<dbReference type="InterPro" id="IPR029043">
    <property type="entry name" value="GcvT/YgfZ_C"/>
</dbReference>
<name>X1QSM9_9ZZZZ</name>
<dbReference type="Pfam" id="PF01571">
    <property type="entry name" value="GCV_T"/>
    <property type="match status" value="1"/>
</dbReference>
<dbReference type="AlphaFoldDB" id="X1QSM9"/>
<evidence type="ECO:0000259" key="4">
    <source>
        <dbReference type="Pfam" id="PF08669"/>
    </source>
</evidence>
<evidence type="ECO:0000259" key="3">
    <source>
        <dbReference type="Pfam" id="PF01571"/>
    </source>
</evidence>
<sequence length="299" mass="33590">FRDIPEIARYNRTEPYNMKYHKPPQLVRRRLRFEVPERMNWLGEVVTDHYLIVWNAANIEKKLDWLSHWSRSDSDIIIKNISPTTAMLAVQGPAVCKLESMEGVSHLPRFGSTETNIGGLNTLVARTGYTGEDGFELIADATDAPSLWELFIKEGVKPCGLGARDSLRLEAGMMLCGQDMDESTNPFEVALGGLIDLDRDEFVSKSALLEIKRQGIKRKLIGFQMKGREIARSGYKIFKSGKELGRVTSGGYSPTLGINIGFGYIPIELATIGNDIDIIIRNKPVAAHIVNKRFYKRET</sequence>
<organism evidence="5">
    <name type="scientific">marine sediment metagenome</name>
    <dbReference type="NCBI Taxonomy" id="412755"/>
    <lineage>
        <taxon>unclassified sequences</taxon>
        <taxon>metagenomes</taxon>
        <taxon>ecological metagenomes</taxon>
    </lineage>
</organism>
<dbReference type="Gene3D" id="3.30.1360.120">
    <property type="entry name" value="Probable tRNA modification gtpase trme, domain 1"/>
    <property type="match status" value="1"/>
</dbReference>
<keyword evidence="1" id="KW-0032">Aminotransferase</keyword>
<evidence type="ECO:0000256" key="2">
    <source>
        <dbReference type="ARBA" id="ARBA00022679"/>
    </source>
</evidence>
<dbReference type="SUPFAM" id="SSF103025">
    <property type="entry name" value="Folate-binding domain"/>
    <property type="match status" value="1"/>
</dbReference>
<accession>X1QSM9</accession>
<protein>
    <recommendedName>
        <fullName evidence="6">Glycine cleavage system T protein</fullName>
    </recommendedName>
</protein>
<dbReference type="Pfam" id="PF08669">
    <property type="entry name" value="GCV_T_C"/>
    <property type="match status" value="1"/>
</dbReference>
<feature type="domain" description="Aminomethyltransferase C-terminal" evidence="4">
    <location>
        <begin position="218"/>
        <end position="296"/>
    </location>
</feature>
<dbReference type="SUPFAM" id="SSF101790">
    <property type="entry name" value="Aminomethyltransferase beta-barrel domain"/>
    <property type="match status" value="1"/>
</dbReference>
<dbReference type="InterPro" id="IPR006222">
    <property type="entry name" value="GCVT_N"/>
</dbReference>